<reference evidence="2 3" key="1">
    <citation type="submission" date="2015-09" db="EMBL/GenBank/DDBJ databases">
        <authorList>
            <consortium name="Pathogen Informatics"/>
        </authorList>
    </citation>
    <scope>NUCLEOTIDE SEQUENCE [LARGE SCALE GENOMIC DNA]</scope>
    <source>
        <strain evidence="2 3">2789STDY5608849</strain>
    </source>
</reference>
<protein>
    <submittedName>
        <fullName evidence="2">D-inositol-3-phosphate glycosyltransferase</fullName>
        <ecNumber evidence="2">2.4.1.250</ecNumber>
    </submittedName>
</protein>
<evidence type="ECO:0000259" key="1">
    <source>
        <dbReference type="Pfam" id="PF00534"/>
    </source>
</evidence>
<keyword evidence="2" id="KW-0328">Glycosyltransferase</keyword>
<dbReference type="PANTHER" id="PTHR12526:SF627">
    <property type="entry name" value="D-RHAMNOSYLTRANSFERASE WBPZ"/>
    <property type="match status" value="1"/>
</dbReference>
<dbReference type="Pfam" id="PF00534">
    <property type="entry name" value="Glycos_transf_1"/>
    <property type="match status" value="1"/>
</dbReference>
<dbReference type="RefSeq" id="WP_055228341.1">
    <property type="nucleotide sequence ID" value="NZ_CYYV01000013.1"/>
</dbReference>
<dbReference type="AlphaFoldDB" id="A0A174HCU1"/>
<dbReference type="GO" id="GO:0102710">
    <property type="term" value="F:D-inositol-3-phosphate glycosyltransferase activity"/>
    <property type="evidence" value="ECO:0007669"/>
    <property type="project" value="UniProtKB-EC"/>
</dbReference>
<dbReference type="PANTHER" id="PTHR12526">
    <property type="entry name" value="GLYCOSYLTRANSFERASE"/>
    <property type="match status" value="1"/>
</dbReference>
<dbReference type="SUPFAM" id="SSF53756">
    <property type="entry name" value="UDP-Glycosyltransferase/glycogen phosphorylase"/>
    <property type="match status" value="1"/>
</dbReference>
<gene>
    <name evidence="2" type="primary">mshA</name>
    <name evidence="2" type="ORF">ERS852406_02675</name>
</gene>
<dbReference type="EMBL" id="CYYV01000013">
    <property type="protein sequence ID" value="CUO72644.1"/>
    <property type="molecule type" value="Genomic_DNA"/>
</dbReference>
<feature type="domain" description="Glycosyl transferase family 1" evidence="1">
    <location>
        <begin position="218"/>
        <end position="388"/>
    </location>
</feature>
<organism evidence="2 3">
    <name type="scientific">Fusicatenibacter saccharivorans</name>
    <dbReference type="NCBI Taxonomy" id="1150298"/>
    <lineage>
        <taxon>Bacteria</taxon>
        <taxon>Bacillati</taxon>
        <taxon>Bacillota</taxon>
        <taxon>Clostridia</taxon>
        <taxon>Lachnospirales</taxon>
        <taxon>Lachnospiraceae</taxon>
        <taxon>Fusicatenibacter</taxon>
    </lineage>
</organism>
<dbReference type="InterPro" id="IPR001296">
    <property type="entry name" value="Glyco_trans_1"/>
</dbReference>
<dbReference type="EC" id="2.4.1.250" evidence="2"/>
<evidence type="ECO:0000313" key="2">
    <source>
        <dbReference type="EMBL" id="CUO72644.1"/>
    </source>
</evidence>
<name>A0A174HCU1_9FIRM</name>
<evidence type="ECO:0000313" key="3">
    <source>
        <dbReference type="Proteomes" id="UP000095706"/>
    </source>
</evidence>
<dbReference type="CDD" id="cd03801">
    <property type="entry name" value="GT4_PimA-like"/>
    <property type="match status" value="1"/>
</dbReference>
<keyword evidence="2" id="KW-0808">Transferase</keyword>
<accession>A0A174HCU1</accession>
<dbReference type="Proteomes" id="UP000095706">
    <property type="component" value="Unassembled WGS sequence"/>
</dbReference>
<proteinExistence type="predicted"/>
<dbReference type="Gene3D" id="3.40.50.2000">
    <property type="entry name" value="Glycogen Phosphorylase B"/>
    <property type="match status" value="1"/>
</dbReference>
<sequence>MRILWFTNVELNCIAEQLGRTIVVGGWMNTMAIQLSENVETELFVACYTDKDEYWDKKAHDISFFSLNKNSGVEYCTKIISYVRPDVIHIWGTETSRSYYAIQAAEKVQMLDHTVVSIQGLVSVYSRHYLDGVPAKLVYHKTVKEFIKNNNLYHASKVMEKQGKEEIFTLKKAKHCIGRTDWDYACAKQINPKIQYHFCNETLRPRFYESEWNYEECKKNTLFFSQSHYPIKGLHNILVSLSIVKQFYPDVKVRILGNNPIPRNFLERLKQGTYERYITDLILNNQLEENIEWLGRLDEESMVREYLRANVFVCSSSIENSSNSIGEAMLIGTPVVAADVGGIKSLMKHNEEGILYQGTAPYMLADGIIRLFQDNKMASYMGANARKRALKTHNIGANFTQLVTIYNCIR</sequence>